<organism evidence="2 3">
    <name type="scientific">Senna tora</name>
    <dbReference type="NCBI Taxonomy" id="362788"/>
    <lineage>
        <taxon>Eukaryota</taxon>
        <taxon>Viridiplantae</taxon>
        <taxon>Streptophyta</taxon>
        <taxon>Embryophyta</taxon>
        <taxon>Tracheophyta</taxon>
        <taxon>Spermatophyta</taxon>
        <taxon>Magnoliopsida</taxon>
        <taxon>eudicotyledons</taxon>
        <taxon>Gunneridae</taxon>
        <taxon>Pentapetalae</taxon>
        <taxon>rosids</taxon>
        <taxon>fabids</taxon>
        <taxon>Fabales</taxon>
        <taxon>Fabaceae</taxon>
        <taxon>Caesalpinioideae</taxon>
        <taxon>Cassia clade</taxon>
        <taxon>Senna</taxon>
    </lineage>
</organism>
<comment type="caution">
    <text evidence="2">The sequence shown here is derived from an EMBL/GenBank/DDBJ whole genome shotgun (WGS) entry which is preliminary data.</text>
</comment>
<evidence type="ECO:0000259" key="1">
    <source>
        <dbReference type="Pfam" id="PF21530"/>
    </source>
</evidence>
<dbReference type="PANTHER" id="PTHR10492:SF101">
    <property type="entry name" value="ATP-DEPENDENT DNA HELICASE"/>
    <property type="match status" value="1"/>
</dbReference>
<dbReference type="PANTHER" id="PTHR10492">
    <property type="match status" value="1"/>
</dbReference>
<keyword evidence="2" id="KW-0067">ATP-binding</keyword>
<dbReference type="AlphaFoldDB" id="A0A834SXT6"/>
<dbReference type="OrthoDB" id="1435109at2759"/>
<reference evidence="2" key="1">
    <citation type="submission" date="2020-09" db="EMBL/GenBank/DDBJ databases">
        <title>Genome-Enabled Discovery of Anthraquinone Biosynthesis in Senna tora.</title>
        <authorList>
            <person name="Kang S.-H."/>
            <person name="Pandey R.P."/>
            <person name="Lee C.-M."/>
            <person name="Sim J.-S."/>
            <person name="Jeong J.-T."/>
            <person name="Choi B.-S."/>
            <person name="Jung M."/>
            <person name="Ginzburg D."/>
            <person name="Zhao K."/>
            <person name="Won S.Y."/>
            <person name="Oh T.-J."/>
            <person name="Yu Y."/>
            <person name="Kim N.-H."/>
            <person name="Lee O.R."/>
            <person name="Lee T.-H."/>
            <person name="Bashyal P."/>
            <person name="Kim T.-S."/>
            <person name="Lee W.-H."/>
            <person name="Kawkins C."/>
            <person name="Kim C.-K."/>
            <person name="Kim J.S."/>
            <person name="Ahn B.O."/>
            <person name="Rhee S.Y."/>
            <person name="Sohng J.K."/>
        </authorList>
    </citation>
    <scope>NUCLEOTIDE SEQUENCE</scope>
    <source>
        <tissue evidence="2">Leaf</tissue>
    </source>
</reference>
<dbReference type="Pfam" id="PF21530">
    <property type="entry name" value="Pif1_2B_dom"/>
    <property type="match status" value="1"/>
</dbReference>
<evidence type="ECO:0000313" key="2">
    <source>
        <dbReference type="EMBL" id="KAF7812124.1"/>
    </source>
</evidence>
<dbReference type="EMBL" id="JAAIUW010000010">
    <property type="protein sequence ID" value="KAF7812124.1"/>
    <property type="molecule type" value="Genomic_DNA"/>
</dbReference>
<dbReference type="InterPro" id="IPR027417">
    <property type="entry name" value="P-loop_NTPase"/>
</dbReference>
<dbReference type="SUPFAM" id="SSF52540">
    <property type="entry name" value="P-loop containing nucleoside triphosphate hydrolases"/>
    <property type="match status" value="1"/>
</dbReference>
<keyword evidence="2" id="KW-0378">Hydrolase</keyword>
<keyword evidence="2" id="KW-0347">Helicase</keyword>
<evidence type="ECO:0000313" key="3">
    <source>
        <dbReference type="Proteomes" id="UP000634136"/>
    </source>
</evidence>
<protein>
    <submittedName>
        <fullName evidence="2">ATP-dependent DNA helicase PIF1-like</fullName>
    </submittedName>
</protein>
<gene>
    <name evidence="2" type="ORF">G2W53_033100</name>
</gene>
<keyword evidence="3" id="KW-1185">Reference proteome</keyword>
<proteinExistence type="predicted"/>
<sequence length="159" mass="17969">MDHDIIISNVSDPISSIVENTYPQFLENCDDYAYFSDRAIVSPTLDDVAQVNDYMLGLLPGEERIFLSFDSISNQDPNPKLANVYTTEFLNTISGSGLPYHELKIKVGTPIMLLRNIDRSLGLCNGARLIISRMCDHVIEATFVSDYNIVNFQLCYHLR</sequence>
<name>A0A834SXT6_9FABA</name>
<dbReference type="GO" id="GO:0004386">
    <property type="term" value="F:helicase activity"/>
    <property type="evidence" value="ECO:0007669"/>
    <property type="project" value="UniProtKB-KW"/>
</dbReference>
<feature type="domain" description="DNA helicase Pif1-like 2B" evidence="1">
    <location>
        <begin position="88"/>
        <end position="132"/>
    </location>
</feature>
<keyword evidence="2" id="KW-0547">Nucleotide-binding</keyword>
<dbReference type="Proteomes" id="UP000634136">
    <property type="component" value="Unassembled WGS sequence"/>
</dbReference>
<accession>A0A834SXT6</accession>
<dbReference type="InterPro" id="IPR049163">
    <property type="entry name" value="Pif1-like_2B_dom"/>
</dbReference>